<reference evidence="1 2" key="1">
    <citation type="journal article" date="2018" name="FEMS Microbiol. Ecol.">
        <title>Co-invading symbiotic mutualists of Medicago polymorpha retain high ancestral diversity and contain diverse accessory genomes.</title>
        <authorList>
            <person name="Porter S.S."/>
            <person name="Faber-Hammond J.J."/>
            <person name="Friesen M.L."/>
        </authorList>
    </citation>
    <scope>NUCLEOTIDE SEQUENCE [LARGE SCALE GENOMIC DNA]</scope>
    <source>
        <strain evidence="1 2">Str16</strain>
    </source>
</reference>
<dbReference type="Pfam" id="PF05100">
    <property type="entry name" value="Phage_tail_L"/>
    <property type="match status" value="1"/>
</dbReference>
<dbReference type="InterPro" id="IPR006487">
    <property type="entry name" value="Phage_lambda_L"/>
</dbReference>
<dbReference type="RefSeq" id="WP_101778215.1">
    <property type="nucleotide sequence ID" value="NZ_NBUC01000065.1"/>
</dbReference>
<sequence length="231" mass="25092">MTTVRSDVTQLGAIEMVEMFVFDATAIGGGVLRWHPGTTITSGAVIWQGQTYDPIPIMVDGFEITATGKLPRPTLTAANIGGVLGNYLRSIGDGLKAKVIRKRTLGKYLDAANFPDGNPYANPATAFPDETFYVARKVNENPIFVEIELAVKFDVHGVMLPRRQVIAGICQWAYRSAECSYAGPPVEDINGNPTTDPNLDRCRKTLDACKARFGKGVLRTSAFPASLLVRQ</sequence>
<comment type="caution">
    <text evidence="1">The sequence shown here is derived from an EMBL/GenBank/DDBJ whole genome shotgun (WGS) entry which is preliminary data.</text>
</comment>
<keyword evidence="2" id="KW-1185">Reference proteome</keyword>
<dbReference type="NCBIfam" id="TIGR01600">
    <property type="entry name" value="phage_tail_L"/>
    <property type="match status" value="1"/>
</dbReference>
<proteinExistence type="predicted"/>
<accession>A0ABX4TP61</accession>
<evidence type="ECO:0000313" key="1">
    <source>
        <dbReference type="EMBL" id="PLU04512.1"/>
    </source>
</evidence>
<gene>
    <name evidence="1" type="ORF">BMJ33_11630</name>
</gene>
<dbReference type="EMBL" id="NBUC01000065">
    <property type="protein sequence ID" value="PLU04512.1"/>
    <property type="molecule type" value="Genomic_DNA"/>
</dbReference>
<dbReference type="Proteomes" id="UP001190825">
    <property type="component" value="Unassembled WGS sequence"/>
</dbReference>
<protein>
    <submittedName>
        <fullName evidence="1">Phage minor tail protein L</fullName>
    </submittedName>
</protein>
<name>A0ABX4TP61_9HYPH</name>
<evidence type="ECO:0000313" key="2">
    <source>
        <dbReference type="Proteomes" id="UP001190825"/>
    </source>
</evidence>
<organism evidence="1 2">
    <name type="scientific">Sinorhizobium medicae</name>
    <dbReference type="NCBI Taxonomy" id="110321"/>
    <lineage>
        <taxon>Bacteria</taxon>
        <taxon>Pseudomonadati</taxon>
        <taxon>Pseudomonadota</taxon>
        <taxon>Alphaproteobacteria</taxon>
        <taxon>Hyphomicrobiales</taxon>
        <taxon>Rhizobiaceae</taxon>
        <taxon>Sinorhizobium/Ensifer group</taxon>
        <taxon>Sinorhizobium</taxon>
    </lineage>
</organism>